<dbReference type="Gene3D" id="2.60.120.260">
    <property type="entry name" value="Galactose-binding domain-like"/>
    <property type="match status" value="2"/>
</dbReference>
<dbReference type="Gene3D" id="3.20.20.80">
    <property type="entry name" value="Glycosidases"/>
    <property type="match status" value="1"/>
</dbReference>
<dbReference type="GO" id="GO:0004553">
    <property type="term" value="F:hydrolase activity, hydrolyzing O-glycosyl compounds"/>
    <property type="evidence" value="ECO:0007669"/>
    <property type="project" value="InterPro"/>
</dbReference>
<dbReference type="InterPro" id="IPR001547">
    <property type="entry name" value="Glyco_hydro_5"/>
</dbReference>
<dbReference type="InterPro" id="IPR008979">
    <property type="entry name" value="Galactose-bd-like_sf"/>
</dbReference>
<evidence type="ECO:0000259" key="6">
    <source>
        <dbReference type="PROSITE" id="PS51175"/>
    </source>
</evidence>
<protein>
    <submittedName>
        <fullName evidence="7">Endoglucanase</fullName>
    </submittedName>
</protein>
<dbReference type="GO" id="GO:0000272">
    <property type="term" value="P:polysaccharide catabolic process"/>
    <property type="evidence" value="ECO:0007669"/>
    <property type="project" value="InterPro"/>
</dbReference>
<keyword evidence="2 4" id="KW-0378">Hydrolase</keyword>
<feature type="domain" description="CBM6" evidence="6">
    <location>
        <begin position="465"/>
        <end position="587"/>
    </location>
</feature>
<keyword evidence="3 4" id="KW-0326">Glycosidase</keyword>
<dbReference type="PROSITE" id="PS51175">
    <property type="entry name" value="CBM6"/>
    <property type="match status" value="2"/>
</dbReference>
<dbReference type="Pfam" id="PF00150">
    <property type="entry name" value="Cellulase"/>
    <property type="match status" value="1"/>
</dbReference>
<reference evidence="7 8" key="1">
    <citation type="submission" date="2018-08" db="EMBL/GenBank/DDBJ databases">
        <authorList>
            <person name="Khan S.A."/>
            <person name="Jeon C.O."/>
            <person name="Chun B.H."/>
            <person name="Jeong S.E."/>
        </authorList>
    </citation>
    <scope>NUCLEOTIDE SEQUENCE [LARGE SCALE GENOMIC DNA]</scope>
    <source>
        <strain evidence="7 8">S-16</strain>
    </source>
</reference>
<dbReference type="Pfam" id="PF03422">
    <property type="entry name" value="CBM_6"/>
    <property type="match status" value="2"/>
</dbReference>
<comment type="caution">
    <text evidence="7">The sequence shown here is derived from an EMBL/GenBank/DDBJ whole genome shotgun (WGS) entry which is preliminary data.</text>
</comment>
<feature type="signal peptide" evidence="5">
    <location>
        <begin position="1"/>
        <end position="24"/>
    </location>
</feature>
<dbReference type="GO" id="GO:0030246">
    <property type="term" value="F:carbohydrate binding"/>
    <property type="evidence" value="ECO:0007669"/>
    <property type="project" value="InterPro"/>
</dbReference>
<dbReference type="InterPro" id="IPR017853">
    <property type="entry name" value="GH"/>
</dbReference>
<feature type="chain" id="PRO_5018235662" evidence="5">
    <location>
        <begin position="25"/>
        <end position="590"/>
    </location>
</feature>
<dbReference type="SUPFAM" id="SSF51445">
    <property type="entry name" value="(Trans)glycosidases"/>
    <property type="match status" value="1"/>
</dbReference>
<keyword evidence="8" id="KW-1185">Reference proteome</keyword>
<gene>
    <name evidence="7" type="ORF">DZC73_00550</name>
</gene>
<evidence type="ECO:0000256" key="5">
    <source>
        <dbReference type="SAM" id="SignalP"/>
    </source>
</evidence>
<dbReference type="InterPro" id="IPR005084">
    <property type="entry name" value="CBM6"/>
</dbReference>
<evidence type="ECO:0000313" key="8">
    <source>
        <dbReference type="Proteomes" id="UP000267464"/>
    </source>
</evidence>
<feature type="domain" description="CBM6" evidence="6">
    <location>
        <begin position="334"/>
        <end position="455"/>
    </location>
</feature>
<dbReference type="PANTHER" id="PTHR34142:SF1">
    <property type="entry name" value="GLYCOSIDE HYDROLASE FAMILY 5 DOMAIN-CONTAINING PROTEIN"/>
    <property type="match status" value="1"/>
</dbReference>
<comment type="similarity">
    <text evidence="4">Belongs to the glycosyl hydrolase 5 (cellulase A) family.</text>
</comment>
<evidence type="ECO:0000256" key="1">
    <source>
        <dbReference type="ARBA" id="ARBA00022729"/>
    </source>
</evidence>
<dbReference type="SUPFAM" id="SSF49785">
    <property type="entry name" value="Galactose-binding domain-like"/>
    <property type="match status" value="2"/>
</dbReference>
<sequence>MKTNPLHALVLGVFLLSPWSAATADVAPLSVSGNKVLAGGQPASFSGNSLFWSNTNWGGDKYYNADVVRWLKTDWKSKVVRAAMGVDEAGGYLQDPAANKARVKAVVDAAIANDMYVIIDWHTHHAEQYQWQAVAFFEEMARSYGGKNHVIYEIYNEPLQISWSGTIKPYAQAVVNAIRAIDPDNLIIVGTPTWSQDVDVASRDPIAGSNIAYTLHFYAGTHGQSLRDKAQAALNNGAALFVTEWGSVSASGDGAVNSAETWAWVDFMKARGISNANWALNDKAEGASALVPGASTQGGWPSSQLTTSGTLAKQIVSTWPGNPGPGCTTVPVPGTVQAEAYCNMSGVQTEPTTDAGGGLNVGYIDTGDWMTYDIDVPAAGTYEVKYRVASLGSGGVIQLEKAGGQPVYGTVSVPQTGGWQTWTDVSHRVTLPAGKQSIAIVAKAGGFNVNWLDIRSVDGNDPSVVTIQAESFDAMHGVQTETTSDAGGGLNVGYLDAGDWLSYPSVNIPASGSYVVEYRVASLNGGGNLTLEEAGGSVAYGSINVPSTGGWQNWVTIRHTVQLTAGNHKFGIAIRNGGWNLNWFRISRAS</sequence>
<dbReference type="InterPro" id="IPR006584">
    <property type="entry name" value="Cellulose-bd_IV"/>
</dbReference>
<dbReference type="PANTHER" id="PTHR34142">
    <property type="entry name" value="ENDO-BETA-1,4-GLUCANASE A"/>
    <property type="match status" value="1"/>
</dbReference>
<dbReference type="AlphaFoldDB" id="A0A3N7K3V4"/>
<dbReference type="CDD" id="cd04080">
    <property type="entry name" value="CBM6_cellulase-like"/>
    <property type="match status" value="2"/>
</dbReference>
<evidence type="ECO:0000256" key="2">
    <source>
        <dbReference type="ARBA" id="ARBA00022801"/>
    </source>
</evidence>
<keyword evidence="1 5" id="KW-0732">Signal</keyword>
<reference evidence="7 8" key="2">
    <citation type="submission" date="2018-12" db="EMBL/GenBank/DDBJ databases">
        <title>Rhizobacter gummiphilus sp. nov., a rubber-degrading bacterium isolated from the soil of a botanical garden in Japan.</title>
        <authorList>
            <person name="Shunsuke S.S."/>
        </authorList>
    </citation>
    <scope>NUCLEOTIDE SEQUENCE [LARGE SCALE GENOMIC DNA]</scope>
    <source>
        <strain evidence="7 8">S-16</strain>
    </source>
</reference>
<accession>A0A3N7K3V4</accession>
<dbReference type="PROSITE" id="PS00659">
    <property type="entry name" value="GLYCOSYL_HYDROL_F5"/>
    <property type="match status" value="1"/>
</dbReference>
<proteinExistence type="inferred from homology"/>
<dbReference type="InterPro" id="IPR018087">
    <property type="entry name" value="Glyco_hydro_5_CS"/>
</dbReference>
<evidence type="ECO:0000256" key="3">
    <source>
        <dbReference type="ARBA" id="ARBA00023295"/>
    </source>
</evidence>
<organism evidence="7 8">
    <name type="scientific">Piscinibacter terrae</name>
    <dbReference type="NCBI Taxonomy" id="2496871"/>
    <lineage>
        <taxon>Bacteria</taxon>
        <taxon>Pseudomonadati</taxon>
        <taxon>Pseudomonadota</taxon>
        <taxon>Betaproteobacteria</taxon>
        <taxon>Burkholderiales</taxon>
        <taxon>Sphaerotilaceae</taxon>
        <taxon>Piscinibacter</taxon>
    </lineage>
</organism>
<dbReference type="EMBL" id="QUSW01000001">
    <property type="protein sequence ID" value="RQP25605.1"/>
    <property type="molecule type" value="Genomic_DNA"/>
</dbReference>
<evidence type="ECO:0000256" key="4">
    <source>
        <dbReference type="RuleBase" id="RU361153"/>
    </source>
</evidence>
<dbReference type="Proteomes" id="UP000267464">
    <property type="component" value="Unassembled WGS sequence"/>
</dbReference>
<dbReference type="OrthoDB" id="9809583at2"/>
<dbReference type="RefSeq" id="WP_124538258.1">
    <property type="nucleotide sequence ID" value="NZ_QUSW01000001.1"/>
</dbReference>
<evidence type="ECO:0000313" key="7">
    <source>
        <dbReference type="EMBL" id="RQP25605.1"/>
    </source>
</evidence>
<name>A0A3N7K3V4_9BURK</name>
<dbReference type="SMART" id="SM00606">
    <property type="entry name" value="CBD_IV"/>
    <property type="match status" value="2"/>
</dbReference>